<evidence type="ECO:0000313" key="7">
    <source>
        <dbReference type="Proteomes" id="UP000216991"/>
    </source>
</evidence>
<protein>
    <recommendedName>
        <fullName evidence="5">Tyr recombinase domain-containing protein</fullName>
    </recommendedName>
</protein>
<comment type="similarity">
    <text evidence="1">Belongs to the 'phage' integrase family.</text>
</comment>
<keyword evidence="4" id="KW-0233">DNA recombination</keyword>
<sequence length="134" mass="14417">MPADLATKLAEERAQRDESDEWVFPGREGGTTKGHRICFAKGFRRAVIAAGLDDKVVTPHVMRHTAVTRLVRAGADIPTIMKISGHKTVSMVLRYAHVDAAHIDAAASALEMSSGDAIHPKFTARTNDTVAIAS</sequence>
<dbReference type="InterPro" id="IPR050090">
    <property type="entry name" value="Tyrosine_recombinase_XerCD"/>
</dbReference>
<dbReference type="InterPro" id="IPR011010">
    <property type="entry name" value="DNA_brk_join_enz"/>
</dbReference>
<evidence type="ECO:0000256" key="4">
    <source>
        <dbReference type="ARBA" id="ARBA00023172"/>
    </source>
</evidence>
<name>A0A255Z0E9_9SPHN</name>
<feature type="domain" description="Tyr recombinase" evidence="5">
    <location>
        <begin position="1"/>
        <end position="108"/>
    </location>
</feature>
<gene>
    <name evidence="6" type="ORF">CHU93_02380</name>
</gene>
<dbReference type="PROSITE" id="PS51898">
    <property type="entry name" value="TYR_RECOMBINASE"/>
    <property type="match status" value="1"/>
</dbReference>
<dbReference type="GO" id="GO:0015074">
    <property type="term" value="P:DNA integration"/>
    <property type="evidence" value="ECO:0007669"/>
    <property type="project" value="UniProtKB-KW"/>
</dbReference>
<keyword evidence="7" id="KW-1185">Reference proteome</keyword>
<dbReference type="Proteomes" id="UP000216991">
    <property type="component" value="Unassembled WGS sequence"/>
</dbReference>
<evidence type="ECO:0000256" key="2">
    <source>
        <dbReference type="ARBA" id="ARBA00022908"/>
    </source>
</evidence>
<dbReference type="PANTHER" id="PTHR30349:SF41">
    <property type="entry name" value="INTEGRASE_RECOMBINASE PROTEIN MJ0367-RELATED"/>
    <property type="match status" value="1"/>
</dbReference>
<dbReference type="GO" id="GO:0003677">
    <property type="term" value="F:DNA binding"/>
    <property type="evidence" value="ECO:0007669"/>
    <property type="project" value="UniProtKB-KW"/>
</dbReference>
<dbReference type="AlphaFoldDB" id="A0A255Z0E9"/>
<dbReference type="GO" id="GO:0006310">
    <property type="term" value="P:DNA recombination"/>
    <property type="evidence" value="ECO:0007669"/>
    <property type="project" value="UniProtKB-KW"/>
</dbReference>
<evidence type="ECO:0000259" key="5">
    <source>
        <dbReference type="PROSITE" id="PS51898"/>
    </source>
</evidence>
<dbReference type="Gene3D" id="1.10.443.10">
    <property type="entry name" value="Intergrase catalytic core"/>
    <property type="match status" value="1"/>
</dbReference>
<dbReference type="InterPro" id="IPR002104">
    <property type="entry name" value="Integrase_catalytic"/>
</dbReference>
<keyword evidence="3" id="KW-0238">DNA-binding</keyword>
<organism evidence="6 7">
    <name type="scientific">Sandarakinorhabdus cyanobacteriorum</name>
    <dbReference type="NCBI Taxonomy" id="1981098"/>
    <lineage>
        <taxon>Bacteria</taxon>
        <taxon>Pseudomonadati</taxon>
        <taxon>Pseudomonadota</taxon>
        <taxon>Alphaproteobacteria</taxon>
        <taxon>Sphingomonadales</taxon>
        <taxon>Sphingosinicellaceae</taxon>
        <taxon>Sandarakinorhabdus</taxon>
    </lineage>
</organism>
<reference evidence="6 7" key="1">
    <citation type="submission" date="2017-07" db="EMBL/GenBank/DDBJ databases">
        <title>Sandarakinorhabdus cyanobacteriorum sp. nov., a novel bacterium isolated from cyanobacterial aggregates in a eutrophic lake.</title>
        <authorList>
            <person name="Cai H."/>
        </authorList>
    </citation>
    <scope>NUCLEOTIDE SEQUENCE [LARGE SCALE GENOMIC DNA]</scope>
    <source>
        <strain evidence="6 7">TH057</strain>
    </source>
</reference>
<evidence type="ECO:0000256" key="1">
    <source>
        <dbReference type="ARBA" id="ARBA00008857"/>
    </source>
</evidence>
<dbReference type="PANTHER" id="PTHR30349">
    <property type="entry name" value="PHAGE INTEGRASE-RELATED"/>
    <property type="match status" value="1"/>
</dbReference>
<dbReference type="SUPFAM" id="SSF56349">
    <property type="entry name" value="DNA breaking-rejoining enzymes"/>
    <property type="match status" value="1"/>
</dbReference>
<dbReference type="EMBL" id="NOXT01000069">
    <property type="protein sequence ID" value="OYQ34395.1"/>
    <property type="molecule type" value="Genomic_DNA"/>
</dbReference>
<dbReference type="InterPro" id="IPR013762">
    <property type="entry name" value="Integrase-like_cat_sf"/>
</dbReference>
<accession>A0A255Z0E9</accession>
<dbReference type="Pfam" id="PF00589">
    <property type="entry name" value="Phage_integrase"/>
    <property type="match status" value="1"/>
</dbReference>
<proteinExistence type="inferred from homology"/>
<evidence type="ECO:0000256" key="3">
    <source>
        <dbReference type="ARBA" id="ARBA00023125"/>
    </source>
</evidence>
<evidence type="ECO:0000313" key="6">
    <source>
        <dbReference type="EMBL" id="OYQ34395.1"/>
    </source>
</evidence>
<comment type="caution">
    <text evidence="6">The sequence shown here is derived from an EMBL/GenBank/DDBJ whole genome shotgun (WGS) entry which is preliminary data.</text>
</comment>
<keyword evidence="2" id="KW-0229">DNA integration</keyword>